<dbReference type="AlphaFoldDB" id="A0A8H3PJ84"/>
<sequence length="260" mass="28767">MSTSATSTPPPSNPSAKKRKHDQLDPEPPPLPPTGSILFVALYAQPSPKCYDGVLKYRWAFLLAPDDKPETHGRQYHVRETSPKIDLRDGAGGTKGLGIVGQGLEELGLEQQRMRFGGPVTTHGSEDKVDAQKLSTWGIEIQDIRMQSSGDARVRILLPRVQDVESFEALIKDAFLESDGTRGIDWNHVVWMKDVWIALVGAGDMLGVGGLRSEAIGWATVEKTAMEFVKVQESKGRFEERNLTLRVPTWGLLERRSLVP</sequence>
<feature type="region of interest" description="Disordered" evidence="1">
    <location>
        <begin position="1"/>
        <end position="32"/>
    </location>
</feature>
<reference evidence="2" key="1">
    <citation type="submission" date="2021-03" db="EMBL/GenBank/DDBJ databases">
        <authorList>
            <person name="Tagirdzhanova G."/>
        </authorList>
    </citation>
    <scope>NUCLEOTIDE SEQUENCE</scope>
</reference>
<dbReference type="EMBL" id="CAJPDR010000667">
    <property type="protein sequence ID" value="CAF9941540.1"/>
    <property type="molecule type" value="Genomic_DNA"/>
</dbReference>
<evidence type="ECO:0000313" key="3">
    <source>
        <dbReference type="Proteomes" id="UP000664203"/>
    </source>
</evidence>
<evidence type="ECO:0000313" key="2">
    <source>
        <dbReference type="EMBL" id="CAF9941540.1"/>
    </source>
</evidence>
<proteinExistence type="predicted"/>
<dbReference type="Pfam" id="PF21858">
    <property type="entry name" value="DUF6914"/>
    <property type="match status" value="1"/>
</dbReference>
<keyword evidence="3" id="KW-1185">Reference proteome</keyword>
<evidence type="ECO:0000256" key="1">
    <source>
        <dbReference type="SAM" id="MobiDB-lite"/>
    </source>
</evidence>
<dbReference type="InterPro" id="IPR054208">
    <property type="entry name" value="DUF6914"/>
</dbReference>
<gene>
    <name evidence="2" type="ORF">ALECFALPRED_009182</name>
</gene>
<dbReference type="Proteomes" id="UP000664203">
    <property type="component" value="Unassembled WGS sequence"/>
</dbReference>
<comment type="caution">
    <text evidence="2">The sequence shown here is derived from an EMBL/GenBank/DDBJ whole genome shotgun (WGS) entry which is preliminary data.</text>
</comment>
<organism evidence="2 3">
    <name type="scientific">Alectoria fallacina</name>
    <dbReference type="NCBI Taxonomy" id="1903189"/>
    <lineage>
        <taxon>Eukaryota</taxon>
        <taxon>Fungi</taxon>
        <taxon>Dikarya</taxon>
        <taxon>Ascomycota</taxon>
        <taxon>Pezizomycotina</taxon>
        <taxon>Lecanoromycetes</taxon>
        <taxon>OSLEUM clade</taxon>
        <taxon>Lecanoromycetidae</taxon>
        <taxon>Lecanorales</taxon>
        <taxon>Lecanorineae</taxon>
        <taxon>Parmeliaceae</taxon>
        <taxon>Alectoria</taxon>
    </lineage>
</organism>
<dbReference type="OrthoDB" id="5399029at2759"/>
<name>A0A8H3PJ84_9LECA</name>
<accession>A0A8H3PJ84</accession>
<protein>
    <submittedName>
        <fullName evidence="2">Uncharacterized protein</fullName>
    </submittedName>
</protein>